<keyword evidence="3" id="KW-1185">Reference proteome</keyword>
<protein>
    <submittedName>
        <fullName evidence="2">Transcriptional regulator</fullName>
    </submittedName>
</protein>
<accession>A0AA37T5R9</accession>
<dbReference type="EMBL" id="BSOT01000012">
    <property type="protein sequence ID" value="GLR72743.1"/>
    <property type="molecule type" value="Genomic_DNA"/>
</dbReference>
<proteinExistence type="predicted"/>
<name>A0AA37T5R9_9ALTE</name>
<evidence type="ECO:0000259" key="1">
    <source>
        <dbReference type="PROSITE" id="PS50943"/>
    </source>
</evidence>
<dbReference type="Gene3D" id="1.10.260.40">
    <property type="entry name" value="lambda repressor-like DNA-binding domains"/>
    <property type="match status" value="1"/>
</dbReference>
<dbReference type="AlphaFoldDB" id="A0AA37T5R9"/>
<reference evidence="2" key="1">
    <citation type="journal article" date="2014" name="Int. J. Syst. Evol. Microbiol.">
        <title>Complete genome sequence of Corynebacterium casei LMG S-19264T (=DSM 44701T), isolated from a smear-ripened cheese.</title>
        <authorList>
            <consortium name="US DOE Joint Genome Institute (JGI-PGF)"/>
            <person name="Walter F."/>
            <person name="Albersmeier A."/>
            <person name="Kalinowski J."/>
            <person name="Ruckert C."/>
        </authorList>
    </citation>
    <scope>NUCLEOTIDE SEQUENCE</scope>
    <source>
        <strain evidence="2">NBRC 110023</strain>
    </source>
</reference>
<gene>
    <name evidence="2" type="ORF">GCM10007852_36510</name>
</gene>
<evidence type="ECO:0000313" key="2">
    <source>
        <dbReference type="EMBL" id="GLR72743.1"/>
    </source>
</evidence>
<dbReference type="GO" id="GO:0003677">
    <property type="term" value="F:DNA binding"/>
    <property type="evidence" value="ECO:0007669"/>
    <property type="project" value="InterPro"/>
</dbReference>
<organism evidence="2 3">
    <name type="scientific">Agaribacter marinus</name>
    <dbReference type="NCBI Taxonomy" id="1431249"/>
    <lineage>
        <taxon>Bacteria</taxon>
        <taxon>Pseudomonadati</taxon>
        <taxon>Pseudomonadota</taxon>
        <taxon>Gammaproteobacteria</taxon>
        <taxon>Alteromonadales</taxon>
        <taxon>Alteromonadaceae</taxon>
        <taxon>Agaribacter</taxon>
    </lineage>
</organism>
<dbReference type="PROSITE" id="PS50943">
    <property type="entry name" value="HTH_CROC1"/>
    <property type="match status" value="1"/>
</dbReference>
<dbReference type="Pfam" id="PF13443">
    <property type="entry name" value="HTH_26"/>
    <property type="match status" value="1"/>
</dbReference>
<dbReference type="SUPFAM" id="SSF47413">
    <property type="entry name" value="lambda repressor-like DNA-binding domains"/>
    <property type="match status" value="1"/>
</dbReference>
<reference evidence="2" key="2">
    <citation type="submission" date="2023-01" db="EMBL/GenBank/DDBJ databases">
        <title>Draft genome sequence of Agaribacter marinus strain NBRC 110023.</title>
        <authorList>
            <person name="Sun Q."/>
            <person name="Mori K."/>
        </authorList>
    </citation>
    <scope>NUCLEOTIDE SEQUENCE</scope>
    <source>
        <strain evidence="2">NBRC 110023</strain>
    </source>
</reference>
<dbReference type="Proteomes" id="UP001156601">
    <property type="component" value="Unassembled WGS sequence"/>
</dbReference>
<dbReference type="SMART" id="SM00530">
    <property type="entry name" value="HTH_XRE"/>
    <property type="match status" value="1"/>
</dbReference>
<comment type="caution">
    <text evidence="2">The sequence shown here is derived from an EMBL/GenBank/DDBJ whole genome shotgun (WGS) entry which is preliminary data.</text>
</comment>
<evidence type="ECO:0000313" key="3">
    <source>
        <dbReference type="Proteomes" id="UP001156601"/>
    </source>
</evidence>
<sequence length="245" mass="28945">MSQINNLITTLKQLLKSEGITYKMLANALDMSEANVKRMFASQNFALTRLEAICEHLNIAISDLFIMAQERLEKLSQLTDAQEQELLDNPKLLLVAVCVRDGWKFEEIIDYYDIDEFACIRLMAKLDKLRIIDLLPNNRYRSLIAQDFRWIPGGRLERFMEQEVMVKFMAPRQNEPWIFRFYLRGRYSQNSIEIIQRKLNRVTKEAAQLNIDDQSLPLAQRQHTGMLLAMRPWEPSLFEKMRRLK</sequence>
<dbReference type="CDD" id="cd00093">
    <property type="entry name" value="HTH_XRE"/>
    <property type="match status" value="1"/>
</dbReference>
<dbReference type="InterPro" id="IPR010982">
    <property type="entry name" value="Lambda_DNA-bd_dom_sf"/>
</dbReference>
<dbReference type="InterPro" id="IPR001387">
    <property type="entry name" value="Cro/C1-type_HTH"/>
</dbReference>
<feature type="domain" description="HTH cro/C1-type" evidence="1">
    <location>
        <begin position="11"/>
        <end position="64"/>
    </location>
</feature>
<dbReference type="RefSeq" id="WP_284219159.1">
    <property type="nucleotide sequence ID" value="NZ_BSOT01000012.1"/>
</dbReference>